<feature type="transmembrane region" description="Helical" evidence="1">
    <location>
        <begin position="636"/>
        <end position="659"/>
    </location>
</feature>
<evidence type="ECO:0000256" key="1">
    <source>
        <dbReference type="SAM" id="Phobius"/>
    </source>
</evidence>
<dbReference type="Proteomes" id="UP000863257">
    <property type="component" value="Unassembled WGS sequence"/>
</dbReference>
<feature type="transmembrane region" description="Helical" evidence="1">
    <location>
        <begin position="709"/>
        <end position="742"/>
    </location>
</feature>
<dbReference type="EMBL" id="DACRBY010000001">
    <property type="protein sequence ID" value="HAS8538443.1"/>
    <property type="molecule type" value="Genomic_DNA"/>
</dbReference>
<gene>
    <name evidence="2" type="ORF">I7730_01355</name>
</gene>
<protein>
    <submittedName>
        <fullName evidence="2">Uncharacterized protein</fullName>
    </submittedName>
</protein>
<comment type="caution">
    <text evidence="2">The sequence shown here is derived from an EMBL/GenBank/DDBJ whole genome shotgun (WGS) entry which is preliminary data.</text>
</comment>
<feature type="transmembrane region" description="Helical" evidence="1">
    <location>
        <begin position="137"/>
        <end position="157"/>
    </location>
</feature>
<feature type="transmembrane region" description="Helical" evidence="1">
    <location>
        <begin position="107"/>
        <end position="125"/>
    </location>
</feature>
<keyword evidence="1" id="KW-0812">Transmembrane</keyword>
<reference evidence="2" key="1">
    <citation type="journal article" date="2018" name="Genome Biol.">
        <title>SKESA: strategic k-mer extension for scrupulous assemblies.</title>
        <authorList>
            <person name="Souvorov A."/>
            <person name="Agarwala R."/>
            <person name="Lipman D.J."/>
        </authorList>
    </citation>
    <scope>NUCLEOTIDE SEQUENCE</scope>
    <source>
        <strain evidence="2">BCW_3452</strain>
    </source>
</reference>
<organism evidence="2">
    <name type="scientific">Vibrio vulnificus</name>
    <dbReference type="NCBI Taxonomy" id="672"/>
    <lineage>
        <taxon>Bacteria</taxon>
        <taxon>Pseudomonadati</taxon>
        <taxon>Pseudomonadota</taxon>
        <taxon>Gammaproteobacteria</taxon>
        <taxon>Vibrionales</taxon>
        <taxon>Vibrionaceae</taxon>
        <taxon>Vibrio</taxon>
    </lineage>
</organism>
<name>A0A8H9K6N1_VIBVL</name>
<proteinExistence type="predicted"/>
<reference evidence="2" key="2">
    <citation type="submission" date="2019-01" db="EMBL/GenBank/DDBJ databases">
        <authorList>
            <consortium name="NCBI Pathogen Detection Project"/>
        </authorList>
    </citation>
    <scope>NUCLEOTIDE SEQUENCE</scope>
    <source>
        <strain evidence="2">BCW_3452</strain>
    </source>
</reference>
<keyword evidence="1" id="KW-0472">Membrane</keyword>
<accession>A0A8H9K6N1</accession>
<dbReference type="AlphaFoldDB" id="A0A8H9K6N1"/>
<evidence type="ECO:0000313" key="2">
    <source>
        <dbReference type="EMBL" id="HAS8538443.1"/>
    </source>
</evidence>
<feature type="transmembrane region" description="Helical" evidence="1">
    <location>
        <begin position="163"/>
        <end position="184"/>
    </location>
</feature>
<keyword evidence="1" id="KW-1133">Transmembrane helix</keyword>
<sequence>MEDKIEIVQGPDLVVESVSFVVPELVQRGFEFIPTNAFNRIEKSLEENLDLPFVVNPYEFYASGELALEKQTLLGKFKHPEGDESSGISFFLMNSPLDSGLKTWNTLVWWGVVFLIGYTGFRLFWMSMAVEDSNMSLKKLVMLGPSLGIVTFLIYPLEHGFTLGQVVLMAAFLMSNYIGAHIAFASAGVMPFLSFSEVESIDAPWKASIDRTIRNVAFEVDRVAEDRLVSTMAFDHHFASTLNAQSKPVSLELLEEVRGDLSAKLEYSIPASCLYGSGWEKELFSNSACEGLTYGEKFFESGAALYPQTSLDDYEEGGHYSGYVSTVIGLKPLFDAAVDSRYEDMVYIACSYDDGTFIEHERTDSLLCLNKKTPYGMTGNYKSDLEVFMARSASNLDFADQSKLPKIYVEFMSALYGSAESIYRDSIDALEIKFESRGVLSAPFSFLIITGKMRDFIESLDTQIAEKVNPIVKMSIPVFSSGNIVVLNNRGEFLDLINDYNSYYGCKISPSFSYCDGELFGGGSDYPLYRTYEAVRFHSEIIEGARSSLPGRNEGYLSIPTVVELRDNELTCATDVTTCTDKISNPFEATSGYGRTFMASGFTFFVLGKILQQYEDYQVESGITPNPLVQGKAKSLTYFGGMAMAVGVLANVVGIFMFMSYALKLFIPCLFRLFTNVFHIPVLAIKYLYERFDEESLDDANSSTPHTVLLILLRTLIDMVAVAFAIIISLVLTFVLMGLINIVVSSTFLSIISGGVSSLSDLMMFFFYQGIKVFMLMWMMYHCAKLIPYCYDKLTDMIDDASGVKADQSHELITMAKSLLNPSLIFR</sequence>